<dbReference type="STRING" id="1408163.A0A0F4Z3H9"/>
<gene>
    <name evidence="2" type="ORF">T310_0949</name>
</gene>
<feature type="compositionally biased region" description="Polar residues" evidence="1">
    <location>
        <begin position="257"/>
        <end position="267"/>
    </location>
</feature>
<feature type="compositionally biased region" description="Low complexity" evidence="1">
    <location>
        <begin position="39"/>
        <end position="53"/>
    </location>
</feature>
<evidence type="ECO:0000313" key="2">
    <source>
        <dbReference type="EMBL" id="KKA25084.1"/>
    </source>
</evidence>
<organism evidence="2 3">
    <name type="scientific">Rasamsonia emersonii (strain ATCC 16479 / CBS 393.64 / IMI 116815)</name>
    <dbReference type="NCBI Taxonomy" id="1408163"/>
    <lineage>
        <taxon>Eukaryota</taxon>
        <taxon>Fungi</taxon>
        <taxon>Dikarya</taxon>
        <taxon>Ascomycota</taxon>
        <taxon>Pezizomycotina</taxon>
        <taxon>Eurotiomycetes</taxon>
        <taxon>Eurotiomycetidae</taxon>
        <taxon>Eurotiales</taxon>
        <taxon>Trichocomaceae</taxon>
        <taxon>Rasamsonia</taxon>
    </lineage>
</organism>
<feature type="compositionally biased region" description="Polar residues" evidence="1">
    <location>
        <begin position="13"/>
        <end position="22"/>
    </location>
</feature>
<feature type="region of interest" description="Disordered" evidence="1">
    <location>
        <begin position="257"/>
        <end position="306"/>
    </location>
</feature>
<evidence type="ECO:0000256" key="1">
    <source>
        <dbReference type="SAM" id="MobiDB-lite"/>
    </source>
</evidence>
<proteinExistence type="predicted"/>
<feature type="compositionally biased region" description="Basic residues" evidence="1">
    <location>
        <begin position="213"/>
        <end position="222"/>
    </location>
</feature>
<protein>
    <submittedName>
        <fullName evidence="2">Uncharacterized protein</fullName>
    </submittedName>
</protein>
<evidence type="ECO:0000313" key="3">
    <source>
        <dbReference type="Proteomes" id="UP000053958"/>
    </source>
</evidence>
<sequence>MSTPLFARRSTRGVITQQTDSTPPAAANNNNNDTDDSLTDSSDSDNNNSNSNKKNNKNNKLREALDDGVLTIRKNYQEFCVFLDIKKELRSEFLSSLWNHVAQGEYEWETLASDLPERRECATSFITKVGVKYWGTEENRRRCLMPDSFDSPELMFTYPERKHELIRVIMILLEKKAKIEVNNNSQPRKRPLKAASPKNGFSPSLSESPCPPKQKRKRRSGAGHRSSAVYTDSDFNVSDSDFGLNDSKATVEVVVTSSPKKGNSAASSPAGKLTSTSQSKTKKQNVSKNNTGGEKPVDHDNNKSLLRNGVSLDDEFAHLEEKFGMYTRYLVKATDQEGMAPVFVPFKRFDTVSSFLETMEEETRLQEWNPSTQLDVELRRQMCTDDSPVDARIYHVLAASVRFEWSNFEIRLRPGRDNDLREMTDELHRSWLKVEQSTNSEEGVDEADGGDPFKNRYTTFFKIHVMLHVSSLQ</sequence>
<feature type="region of interest" description="Disordered" evidence="1">
    <location>
        <begin position="182"/>
        <end position="228"/>
    </location>
</feature>
<dbReference type="GeneID" id="25313003"/>
<keyword evidence="3" id="KW-1185">Reference proteome</keyword>
<reference evidence="2 3" key="1">
    <citation type="submission" date="2015-04" db="EMBL/GenBank/DDBJ databases">
        <authorList>
            <person name="Heijne W.H."/>
            <person name="Fedorova N.D."/>
            <person name="Nierman W.C."/>
            <person name="Vollebregt A.W."/>
            <person name="Zhao Z."/>
            <person name="Wu L."/>
            <person name="Kumar M."/>
            <person name="Stam H."/>
            <person name="van den Berg M.A."/>
            <person name="Pel H.J."/>
        </authorList>
    </citation>
    <scope>NUCLEOTIDE SEQUENCE [LARGE SCALE GENOMIC DNA]</scope>
    <source>
        <strain evidence="2 3">CBS 393.64</strain>
    </source>
</reference>
<dbReference type="AlphaFoldDB" id="A0A0F4Z3H9"/>
<dbReference type="RefSeq" id="XP_013331696.1">
    <property type="nucleotide sequence ID" value="XM_013476242.1"/>
</dbReference>
<comment type="caution">
    <text evidence="2">The sequence shown here is derived from an EMBL/GenBank/DDBJ whole genome shotgun (WGS) entry which is preliminary data.</text>
</comment>
<dbReference type="EMBL" id="LASV01000038">
    <property type="protein sequence ID" value="KKA25084.1"/>
    <property type="molecule type" value="Genomic_DNA"/>
</dbReference>
<dbReference type="Proteomes" id="UP000053958">
    <property type="component" value="Unassembled WGS sequence"/>
</dbReference>
<dbReference type="OrthoDB" id="5425806at2759"/>
<accession>A0A0F4Z3H9</accession>
<feature type="region of interest" description="Disordered" evidence="1">
    <location>
        <begin position="1"/>
        <end position="60"/>
    </location>
</feature>
<name>A0A0F4Z3H9_RASE3</name>